<sequence length="414" mass="46069">MPMPMPDPRFGMPYTGDSGYGEPPYPATRRGSSAQFTQDKPSPNSPRRNGSTPKTAHSASNRHTKVRGDSAYSSGSDSGGPNLARVTELNDLTEDFAHMSTGPGIGTQARRGSTASVNRPTHAHRAHTRQRDTQSGSSEVNDDTSLGHDTDSHLVKWKVPSLYLGGVPGSAQQEELVPFKIPKEYDYLTCAQSHWNTISQKIENQLNALCVTKTGSELAGEALVDALNRIDDAHNYWWRTRIDEPRKARDMNSLADSDDQYPSGMRVFEYDKTKKGDWKSDKTQRLTYREIRHPREKSQDSVLSRIGDETCTTIQLQYDKTDHPALKEPETVVVPLIKGWHQSDDEILQSRLSTVLSLDFKRNYSKDPDQKIIEQATKQGIKTMRAKFAKRSGNHATSSAKSGNGSGNAHRSKK</sequence>
<reference evidence="3" key="2">
    <citation type="submission" date="2013-07" db="EMBL/GenBank/DDBJ databases">
        <authorList>
            <consortium name="The Broad Institute Genome Sequencing Platform"/>
            <person name="Cuomo C."/>
            <person name="Litvintseva A."/>
            <person name="Chen Y."/>
            <person name="Heitman J."/>
            <person name="Sun S."/>
            <person name="Springer D."/>
            <person name="Dromer F."/>
            <person name="Young S.K."/>
            <person name="Zeng Q."/>
            <person name="Gargeya S."/>
            <person name="Fitzgerald M."/>
            <person name="Abouelleil A."/>
            <person name="Alvarado L."/>
            <person name="Berlin A.M."/>
            <person name="Chapman S.B."/>
            <person name="Dewar J."/>
            <person name="Goldberg J."/>
            <person name="Griggs A."/>
            <person name="Gujja S."/>
            <person name="Hansen M."/>
            <person name="Howarth C."/>
            <person name="Imamovic A."/>
            <person name="Larimer J."/>
            <person name="McCowan C."/>
            <person name="Murphy C."/>
            <person name="Pearson M."/>
            <person name="Priest M."/>
            <person name="Roberts A."/>
            <person name="Saif S."/>
            <person name="Shea T."/>
            <person name="Sykes S."/>
            <person name="Wortman J."/>
            <person name="Nusbaum C."/>
            <person name="Birren B."/>
        </authorList>
    </citation>
    <scope>NUCLEOTIDE SEQUENCE</scope>
    <source>
        <strain evidence="3">CBS 10117</strain>
    </source>
</reference>
<dbReference type="GeneID" id="28971312"/>
<feature type="region of interest" description="Disordered" evidence="1">
    <location>
        <begin position="1"/>
        <end position="84"/>
    </location>
</feature>
<evidence type="ECO:0000313" key="2">
    <source>
        <dbReference type="EMBL" id="OBR81703.1"/>
    </source>
</evidence>
<gene>
    <name evidence="2" type="ORF">I303_07613</name>
    <name evidence="3" type="ORF">I303_107602</name>
</gene>
<feature type="compositionally biased region" description="Polar residues" evidence="1">
    <location>
        <begin position="110"/>
        <end position="119"/>
    </location>
</feature>
<evidence type="ECO:0000256" key="1">
    <source>
        <dbReference type="SAM" id="MobiDB-lite"/>
    </source>
</evidence>
<dbReference type="AlphaFoldDB" id="A0A1A5ZV71"/>
<feature type="region of interest" description="Disordered" evidence="1">
    <location>
        <begin position="96"/>
        <end position="150"/>
    </location>
</feature>
<feature type="compositionally biased region" description="Polar residues" evidence="1">
    <location>
        <begin position="30"/>
        <end position="59"/>
    </location>
</feature>
<feature type="compositionally biased region" description="Low complexity" evidence="1">
    <location>
        <begin position="398"/>
        <end position="414"/>
    </location>
</feature>
<dbReference type="Proteomes" id="UP000078595">
    <property type="component" value="Chromosome 10"/>
</dbReference>
<keyword evidence="4" id="KW-1185">Reference proteome</keyword>
<dbReference type="VEuPathDB" id="FungiDB:I303_07613"/>
<proteinExistence type="predicted"/>
<feature type="compositionally biased region" description="Low complexity" evidence="1">
    <location>
        <begin position="69"/>
        <end position="80"/>
    </location>
</feature>
<feature type="region of interest" description="Disordered" evidence="1">
    <location>
        <begin position="387"/>
        <end position="414"/>
    </location>
</feature>
<organism evidence="2">
    <name type="scientific">Kwoniella dejecticola CBS 10117</name>
    <dbReference type="NCBI Taxonomy" id="1296121"/>
    <lineage>
        <taxon>Eukaryota</taxon>
        <taxon>Fungi</taxon>
        <taxon>Dikarya</taxon>
        <taxon>Basidiomycota</taxon>
        <taxon>Agaricomycotina</taxon>
        <taxon>Tremellomycetes</taxon>
        <taxon>Tremellales</taxon>
        <taxon>Cryptococcaceae</taxon>
        <taxon>Kwoniella</taxon>
    </lineage>
</organism>
<accession>A0A1A5ZV71</accession>
<reference evidence="2" key="1">
    <citation type="submission" date="2013-07" db="EMBL/GenBank/DDBJ databases">
        <title>The Genome Sequence of Cryptococcus dejecticola CBS10117.</title>
        <authorList>
            <consortium name="The Broad Institute Genome Sequencing Platform"/>
            <person name="Cuomo C."/>
            <person name="Litvintseva A."/>
            <person name="Chen Y."/>
            <person name="Heitman J."/>
            <person name="Sun S."/>
            <person name="Springer D."/>
            <person name="Dromer F."/>
            <person name="Young S.K."/>
            <person name="Zeng Q."/>
            <person name="Gargeya S."/>
            <person name="Fitzgerald M."/>
            <person name="Abouelleil A."/>
            <person name="Alvarado L."/>
            <person name="Berlin A.M."/>
            <person name="Chapman S.B."/>
            <person name="Dewar J."/>
            <person name="Goldberg J."/>
            <person name="Griggs A."/>
            <person name="Gujja S."/>
            <person name="Hansen M."/>
            <person name="Howarth C."/>
            <person name="Imamovic A."/>
            <person name="Larimer J."/>
            <person name="McCowan C."/>
            <person name="Murphy C."/>
            <person name="Pearson M."/>
            <person name="Priest M."/>
            <person name="Roberts A."/>
            <person name="Saif S."/>
            <person name="Shea T."/>
            <person name="Sykes S."/>
            <person name="Wortman J."/>
            <person name="Nusbaum C."/>
            <person name="Birren B."/>
        </authorList>
    </citation>
    <scope>NUCLEOTIDE SEQUENCE [LARGE SCALE GENOMIC DNA]</scope>
    <source>
        <strain evidence="2">CBS 10117</strain>
    </source>
</reference>
<protein>
    <submittedName>
        <fullName evidence="2">Uncharacterized protein</fullName>
    </submittedName>
</protein>
<dbReference type="EMBL" id="CP144539">
    <property type="protein sequence ID" value="WWC64988.1"/>
    <property type="molecule type" value="Genomic_DNA"/>
</dbReference>
<dbReference type="KEGG" id="kdj:28971312"/>
<evidence type="ECO:0000313" key="3">
    <source>
        <dbReference type="EMBL" id="WWC64988.1"/>
    </source>
</evidence>
<dbReference type="EMBL" id="KI894036">
    <property type="protein sequence ID" value="OBR81703.1"/>
    <property type="molecule type" value="Genomic_DNA"/>
</dbReference>
<name>A0A1A5ZV71_9TREE</name>
<dbReference type="RefSeq" id="XP_018259545.1">
    <property type="nucleotide sequence ID" value="XM_018410877.1"/>
</dbReference>
<reference evidence="3" key="3">
    <citation type="submission" date="2024-02" db="EMBL/GenBank/DDBJ databases">
        <title>Comparative genomics of Cryptococcus and Kwoniella reveals pathogenesis evolution and contrasting modes of karyotype evolution via chromosome fusion or intercentromeric recombination.</title>
        <authorList>
            <person name="Coelho M.A."/>
            <person name="David-Palma M."/>
            <person name="Shea T."/>
            <person name="Bowers K."/>
            <person name="McGinley-Smith S."/>
            <person name="Mohammad A.W."/>
            <person name="Gnirke A."/>
            <person name="Yurkov A.M."/>
            <person name="Nowrousian M."/>
            <person name="Sun S."/>
            <person name="Cuomo C.A."/>
            <person name="Heitman J."/>
        </authorList>
    </citation>
    <scope>NUCLEOTIDE SEQUENCE</scope>
    <source>
        <strain evidence="3">CBS 10117</strain>
    </source>
</reference>
<evidence type="ECO:0000313" key="4">
    <source>
        <dbReference type="Proteomes" id="UP000078595"/>
    </source>
</evidence>